<evidence type="ECO:0000313" key="2">
    <source>
        <dbReference type="Proteomes" id="UP000324800"/>
    </source>
</evidence>
<proteinExistence type="predicted"/>
<name>A0A5J4VPH3_9EUKA</name>
<accession>A0A5J4VPH3</accession>
<dbReference type="AlphaFoldDB" id="A0A5J4VPH3"/>
<comment type="caution">
    <text evidence="1">The sequence shown here is derived from an EMBL/GenBank/DDBJ whole genome shotgun (WGS) entry which is preliminary data.</text>
</comment>
<evidence type="ECO:0000313" key="1">
    <source>
        <dbReference type="EMBL" id="KAA6384548.1"/>
    </source>
</evidence>
<organism evidence="1 2">
    <name type="scientific">Streblomastix strix</name>
    <dbReference type="NCBI Taxonomy" id="222440"/>
    <lineage>
        <taxon>Eukaryota</taxon>
        <taxon>Metamonada</taxon>
        <taxon>Preaxostyla</taxon>
        <taxon>Oxymonadida</taxon>
        <taxon>Streblomastigidae</taxon>
        <taxon>Streblomastix</taxon>
    </lineage>
</organism>
<dbReference type="EMBL" id="SNRW01005706">
    <property type="protein sequence ID" value="KAA6384548.1"/>
    <property type="molecule type" value="Genomic_DNA"/>
</dbReference>
<dbReference type="Proteomes" id="UP000324800">
    <property type="component" value="Unassembled WGS sequence"/>
</dbReference>
<sequence>MDSKPCEVYVDERDGEVSIRFRGQTKTIVKENGYLKPNIGEELYYKFQEFESQEDMNIWTACILAEAAQIKFSHLNEAVRSQKQYITFRGNKQPIGEAVVPLKIIPIKHKHYESQSAGNASSDSLEAQFQHQRRQFSKFNSLVDRRVAQDLVTTFEDMLKKQALKIDMVAAQPQPTFVNAFRQNLEIDPLDPDQIIAAPEEVPPNAIKAALALLAGLSGQETSQIDFYAEEPSEEQVIEARQRARAATDLVTRRKPPKHNSPPAQPMLVLTKFAQT</sequence>
<gene>
    <name evidence="1" type="ORF">EZS28_019925</name>
</gene>
<reference evidence="1 2" key="1">
    <citation type="submission" date="2019-03" db="EMBL/GenBank/DDBJ databases">
        <title>Single cell metagenomics reveals metabolic interactions within the superorganism composed of flagellate Streblomastix strix and complex community of Bacteroidetes bacteria on its surface.</title>
        <authorList>
            <person name="Treitli S.C."/>
            <person name="Kolisko M."/>
            <person name="Husnik F."/>
            <person name="Keeling P."/>
            <person name="Hampl V."/>
        </authorList>
    </citation>
    <scope>NUCLEOTIDE SEQUENCE [LARGE SCALE GENOMIC DNA]</scope>
    <source>
        <strain evidence="1">ST1C</strain>
    </source>
</reference>
<protein>
    <submittedName>
        <fullName evidence="1">Uncharacterized protein</fullName>
    </submittedName>
</protein>